<feature type="transmembrane region" description="Helical" evidence="8">
    <location>
        <begin position="65"/>
        <end position="86"/>
    </location>
</feature>
<dbReference type="Proteomes" id="UP000177622">
    <property type="component" value="Unassembled WGS sequence"/>
</dbReference>
<dbReference type="Pfam" id="PF02386">
    <property type="entry name" value="TrkH"/>
    <property type="match status" value="1"/>
</dbReference>
<evidence type="ECO:0000256" key="6">
    <source>
        <dbReference type="ARBA" id="ARBA00023136"/>
    </source>
</evidence>
<evidence type="ECO:0000256" key="4">
    <source>
        <dbReference type="ARBA" id="ARBA00022989"/>
    </source>
</evidence>
<keyword evidence="10" id="KW-1185">Reference proteome</keyword>
<keyword evidence="3 8" id="KW-0812">Transmembrane</keyword>
<dbReference type="PANTHER" id="PTHR31064:SF5">
    <property type="entry name" value="POTASSIUM ION TRANSPORTER (EUROFUNG)"/>
    <property type="match status" value="1"/>
</dbReference>
<evidence type="ECO:0000256" key="5">
    <source>
        <dbReference type="ARBA" id="ARBA00023065"/>
    </source>
</evidence>
<feature type="region of interest" description="Disordered" evidence="7">
    <location>
        <begin position="106"/>
        <end position="152"/>
    </location>
</feature>
<dbReference type="GO" id="GO:1990573">
    <property type="term" value="P:potassium ion import across plasma membrane"/>
    <property type="evidence" value="ECO:0007669"/>
    <property type="project" value="TreeGrafter"/>
</dbReference>
<evidence type="ECO:0000256" key="3">
    <source>
        <dbReference type="ARBA" id="ARBA00022692"/>
    </source>
</evidence>
<dbReference type="RefSeq" id="XP_022487506.1">
    <property type="nucleotide sequence ID" value="XM_022632604.1"/>
</dbReference>
<evidence type="ECO:0000256" key="2">
    <source>
        <dbReference type="ARBA" id="ARBA00022448"/>
    </source>
</evidence>
<dbReference type="AlphaFoldDB" id="A0A1F5LFS4"/>
<evidence type="ECO:0000256" key="1">
    <source>
        <dbReference type="ARBA" id="ARBA00004141"/>
    </source>
</evidence>
<comment type="caution">
    <text evidence="9">The sequence shown here is derived from an EMBL/GenBank/DDBJ whole genome shotgun (WGS) entry which is preliminary data.</text>
</comment>
<feature type="transmembrane region" description="Helical" evidence="8">
    <location>
        <begin position="12"/>
        <end position="31"/>
    </location>
</feature>
<proteinExistence type="predicted"/>
<dbReference type="GO" id="GO:0140107">
    <property type="term" value="F:high-affinity potassium ion transmembrane transporter activity"/>
    <property type="evidence" value="ECO:0007669"/>
    <property type="project" value="TreeGrafter"/>
</dbReference>
<dbReference type="GO" id="GO:0030007">
    <property type="term" value="P:intracellular potassium ion homeostasis"/>
    <property type="evidence" value="ECO:0007669"/>
    <property type="project" value="TreeGrafter"/>
</dbReference>
<feature type="transmembrane region" description="Helical" evidence="8">
    <location>
        <begin position="325"/>
        <end position="349"/>
    </location>
</feature>
<evidence type="ECO:0000313" key="10">
    <source>
        <dbReference type="Proteomes" id="UP000177622"/>
    </source>
</evidence>
<reference evidence="9 10" key="1">
    <citation type="journal article" date="2016" name="Sci. Rep.">
        <title>Penicillium arizonense, a new, genome sequenced fungal species, reveals a high chemical diversity in secreted metabolites.</title>
        <authorList>
            <person name="Grijseels S."/>
            <person name="Nielsen J.C."/>
            <person name="Randelovic M."/>
            <person name="Nielsen J."/>
            <person name="Nielsen K.F."/>
            <person name="Workman M."/>
            <person name="Frisvad J.C."/>
        </authorList>
    </citation>
    <scope>NUCLEOTIDE SEQUENCE [LARGE SCALE GENOMIC DNA]</scope>
    <source>
        <strain evidence="9 10">CBS 141311</strain>
    </source>
</reference>
<gene>
    <name evidence="9" type="ORF">PENARI_c011G05589</name>
</gene>
<feature type="region of interest" description="Disordered" evidence="7">
    <location>
        <begin position="222"/>
        <end position="248"/>
    </location>
</feature>
<protein>
    <submittedName>
        <fullName evidence="9">Uncharacterized protein</fullName>
    </submittedName>
</protein>
<dbReference type="GO" id="GO:0005886">
    <property type="term" value="C:plasma membrane"/>
    <property type="evidence" value="ECO:0007669"/>
    <property type="project" value="TreeGrafter"/>
</dbReference>
<comment type="subcellular location">
    <subcellularLocation>
        <location evidence="1">Membrane</location>
        <topology evidence="1">Multi-pass membrane protein</topology>
    </subcellularLocation>
</comment>
<dbReference type="InterPro" id="IPR003445">
    <property type="entry name" value="Cat_transpt"/>
</dbReference>
<keyword evidence="4 8" id="KW-1133">Transmembrane helix</keyword>
<dbReference type="STRING" id="1835702.A0A1F5LFS4"/>
<evidence type="ECO:0000313" key="9">
    <source>
        <dbReference type="EMBL" id="OGE52064.1"/>
    </source>
</evidence>
<keyword evidence="5" id="KW-0406">Ion transport</keyword>
<dbReference type="InterPro" id="IPR051143">
    <property type="entry name" value="TrkH_K-transport"/>
</dbReference>
<keyword evidence="2" id="KW-0813">Transport</keyword>
<accession>A0A1F5LFS4</accession>
<feature type="compositionally biased region" description="Polar residues" evidence="7">
    <location>
        <begin position="229"/>
        <end position="248"/>
    </location>
</feature>
<sequence>MWKPTVNFLVVHYAWIISLSILSLVIIYPYGNMKAIDAFFFGASASTESGLNTIDLKELKTYQQVYIYLIPILGNLGFVNIIVVIVRLHWFEKHLRAVSSSLLEPEAPKGRNASFDVEAGPDKKQGFHNKRQPESRYESTGDKPKESVLGSENQIDLEHNPTETEQEHTSHTASLLATRTIQFGDETPEYDGQTKALYIPPPWKRSPIVEIENETNDCDDAGSTKLKPTDSNIPGPSSFQRTTSNMKSTTRQLERVVSIMFRPGGSASFDTSPRQRSTQEKPTYKALALPNISSQASMGRNSQFYNLTSEDRERLGGIEYRSLKLLLKIVTAYFIGIHLFGAICLVGWIQHADPKYREYLAECGQDNVWWLVDLLTKIDKLAEHSLGDFTPLKQW</sequence>
<evidence type="ECO:0000256" key="8">
    <source>
        <dbReference type="SAM" id="Phobius"/>
    </source>
</evidence>
<organism evidence="9 10">
    <name type="scientific">Penicillium arizonense</name>
    <dbReference type="NCBI Taxonomy" id="1835702"/>
    <lineage>
        <taxon>Eukaryota</taxon>
        <taxon>Fungi</taxon>
        <taxon>Dikarya</taxon>
        <taxon>Ascomycota</taxon>
        <taxon>Pezizomycotina</taxon>
        <taxon>Eurotiomycetes</taxon>
        <taxon>Eurotiomycetidae</taxon>
        <taxon>Eurotiales</taxon>
        <taxon>Aspergillaceae</taxon>
        <taxon>Penicillium</taxon>
    </lineage>
</organism>
<evidence type="ECO:0000256" key="7">
    <source>
        <dbReference type="SAM" id="MobiDB-lite"/>
    </source>
</evidence>
<feature type="compositionally biased region" description="Basic and acidic residues" evidence="7">
    <location>
        <begin position="120"/>
        <end position="146"/>
    </location>
</feature>
<keyword evidence="6 8" id="KW-0472">Membrane</keyword>
<dbReference type="GeneID" id="34577338"/>
<dbReference type="OrthoDB" id="9999863at2759"/>
<name>A0A1F5LFS4_PENAI</name>
<dbReference type="PANTHER" id="PTHR31064">
    <property type="entry name" value="POTASSIUM TRANSPORT PROTEIN DDB_G0292412-RELATED"/>
    <property type="match status" value="1"/>
</dbReference>
<dbReference type="EMBL" id="LXJU01000011">
    <property type="protein sequence ID" value="OGE52064.1"/>
    <property type="molecule type" value="Genomic_DNA"/>
</dbReference>